<dbReference type="AlphaFoldDB" id="A0A918P5M4"/>
<dbReference type="InterPro" id="IPR018060">
    <property type="entry name" value="HTH_AraC"/>
</dbReference>
<reference evidence="5" key="1">
    <citation type="journal article" date="2014" name="Int. J. Syst. Evol. Microbiol.">
        <title>Complete genome sequence of Corynebacterium casei LMG S-19264T (=DSM 44701T), isolated from a smear-ripened cheese.</title>
        <authorList>
            <consortium name="US DOE Joint Genome Institute (JGI-PGF)"/>
            <person name="Walter F."/>
            <person name="Albersmeier A."/>
            <person name="Kalinowski J."/>
            <person name="Ruckert C."/>
        </authorList>
    </citation>
    <scope>NUCLEOTIDE SEQUENCE</scope>
    <source>
        <strain evidence="5">KCTC 32182</strain>
    </source>
</reference>
<dbReference type="Pfam" id="PF12833">
    <property type="entry name" value="HTH_18"/>
    <property type="match status" value="1"/>
</dbReference>
<evidence type="ECO:0000313" key="6">
    <source>
        <dbReference type="Proteomes" id="UP000645257"/>
    </source>
</evidence>
<evidence type="ECO:0000256" key="3">
    <source>
        <dbReference type="ARBA" id="ARBA00023163"/>
    </source>
</evidence>
<keyword evidence="6" id="KW-1185">Reference proteome</keyword>
<dbReference type="PROSITE" id="PS00041">
    <property type="entry name" value="HTH_ARAC_FAMILY_1"/>
    <property type="match status" value="1"/>
</dbReference>
<sequence>MFSDDLLIKLPQRRVGPDSPIHNAALSVLLARACGGPATIVLSSPSGDIPQVLAAGDTRLMCARSGEWRVESGEADVTVLNEVFFVKLLSFLDEARNLSSAQDPDNSPFLNLPVDLALDSDRRHIEFWFLGRTLENDRALDPFLALLRRTEAYWLVRYLITASDKLAGASLGELGEQYGLSYSHFRRICKQALGNNAKSELKGWRIARSLLEVVEHRMTLTDVALKYGYASSSHFSTEIKNRLGVSPRSLTDITSLPLDSTQ</sequence>
<dbReference type="SUPFAM" id="SSF46689">
    <property type="entry name" value="Homeodomain-like"/>
    <property type="match status" value="1"/>
</dbReference>
<comment type="caution">
    <text evidence="5">The sequence shown here is derived from an EMBL/GenBank/DDBJ whole genome shotgun (WGS) entry which is preliminary data.</text>
</comment>
<keyword evidence="1" id="KW-0805">Transcription regulation</keyword>
<keyword evidence="3" id="KW-0804">Transcription</keyword>
<feature type="domain" description="HTH araC/xylS-type" evidence="4">
    <location>
        <begin position="153"/>
        <end position="253"/>
    </location>
</feature>
<gene>
    <name evidence="5" type="ORF">GCM10011289_29710</name>
</gene>
<organism evidence="5 6">
    <name type="scientific">Paludibacterium paludis</name>
    <dbReference type="NCBI Taxonomy" id="1225769"/>
    <lineage>
        <taxon>Bacteria</taxon>
        <taxon>Pseudomonadati</taxon>
        <taxon>Pseudomonadota</taxon>
        <taxon>Betaproteobacteria</taxon>
        <taxon>Neisseriales</taxon>
        <taxon>Chromobacteriaceae</taxon>
        <taxon>Paludibacterium</taxon>
    </lineage>
</organism>
<dbReference type="PROSITE" id="PS01124">
    <property type="entry name" value="HTH_ARAC_FAMILY_2"/>
    <property type="match status" value="1"/>
</dbReference>
<dbReference type="InterPro" id="IPR018062">
    <property type="entry name" value="HTH_AraC-typ_CS"/>
</dbReference>
<name>A0A918P5M4_9NEIS</name>
<dbReference type="RefSeq" id="WP_189535741.1">
    <property type="nucleotide sequence ID" value="NZ_BMYX01000019.1"/>
</dbReference>
<accession>A0A918P5M4</accession>
<dbReference type="Proteomes" id="UP000645257">
    <property type="component" value="Unassembled WGS sequence"/>
</dbReference>
<reference evidence="5" key="2">
    <citation type="submission" date="2020-09" db="EMBL/GenBank/DDBJ databases">
        <authorList>
            <person name="Sun Q."/>
            <person name="Kim S."/>
        </authorList>
    </citation>
    <scope>NUCLEOTIDE SEQUENCE</scope>
    <source>
        <strain evidence="5">KCTC 32182</strain>
    </source>
</reference>
<dbReference type="PANTHER" id="PTHR46796:SF6">
    <property type="entry name" value="ARAC SUBFAMILY"/>
    <property type="match status" value="1"/>
</dbReference>
<evidence type="ECO:0000313" key="5">
    <source>
        <dbReference type="EMBL" id="GGY24035.1"/>
    </source>
</evidence>
<dbReference type="GO" id="GO:0003700">
    <property type="term" value="F:DNA-binding transcription factor activity"/>
    <property type="evidence" value="ECO:0007669"/>
    <property type="project" value="InterPro"/>
</dbReference>
<keyword evidence="2" id="KW-0238">DNA-binding</keyword>
<dbReference type="EMBL" id="BMYX01000019">
    <property type="protein sequence ID" value="GGY24035.1"/>
    <property type="molecule type" value="Genomic_DNA"/>
</dbReference>
<proteinExistence type="predicted"/>
<dbReference type="InterPro" id="IPR009057">
    <property type="entry name" value="Homeodomain-like_sf"/>
</dbReference>
<evidence type="ECO:0000256" key="1">
    <source>
        <dbReference type="ARBA" id="ARBA00023015"/>
    </source>
</evidence>
<protein>
    <recommendedName>
        <fullName evidence="4">HTH araC/xylS-type domain-containing protein</fullName>
    </recommendedName>
</protein>
<evidence type="ECO:0000256" key="2">
    <source>
        <dbReference type="ARBA" id="ARBA00023125"/>
    </source>
</evidence>
<dbReference type="SMART" id="SM00342">
    <property type="entry name" value="HTH_ARAC"/>
    <property type="match status" value="1"/>
</dbReference>
<dbReference type="PANTHER" id="PTHR46796">
    <property type="entry name" value="HTH-TYPE TRANSCRIPTIONAL ACTIVATOR RHAS-RELATED"/>
    <property type="match status" value="1"/>
</dbReference>
<evidence type="ECO:0000259" key="4">
    <source>
        <dbReference type="PROSITE" id="PS01124"/>
    </source>
</evidence>
<dbReference type="InterPro" id="IPR050204">
    <property type="entry name" value="AraC_XylS_family_regulators"/>
</dbReference>
<dbReference type="GO" id="GO:0043565">
    <property type="term" value="F:sequence-specific DNA binding"/>
    <property type="evidence" value="ECO:0007669"/>
    <property type="project" value="InterPro"/>
</dbReference>
<dbReference type="Gene3D" id="1.10.10.60">
    <property type="entry name" value="Homeodomain-like"/>
    <property type="match status" value="1"/>
</dbReference>